<dbReference type="AlphaFoldDB" id="A0A1X0A7D0"/>
<dbReference type="EMBL" id="MVHE01000002">
    <property type="protein sequence ID" value="ORA25977.1"/>
    <property type="molecule type" value="Genomic_DNA"/>
</dbReference>
<evidence type="ECO:0000256" key="1">
    <source>
        <dbReference type="SAM" id="MobiDB-lite"/>
    </source>
</evidence>
<gene>
    <name evidence="3" type="ORF">BST12_02480</name>
</gene>
<feature type="compositionally biased region" description="Pro residues" evidence="1">
    <location>
        <begin position="56"/>
        <end position="69"/>
    </location>
</feature>
<keyword evidence="4" id="KW-1185">Reference proteome</keyword>
<dbReference type="Proteomes" id="UP000192284">
    <property type="component" value="Unassembled WGS sequence"/>
</dbReference>
<organism evidence="3 4">
    <name type="scientific">Mycobacterium angelicum</name>
    <dbReference type="NCBI Taxonomy" id="470074"/>
    <lineage>
        <taxon>Bacteria</taxon>
        <taxon>Bacillati</taxon>
        <taxon>Actinomycetota</taxon>
        <taxon>Actinomycetes</taxon>
        <taxon>Mycobacteriales</taxon>
        <taxon>Mycobacteriaceae</taxon>
        <taxon>Mycobacterium</taxon>
    </lineage>
</organism>
<feature type="signal peptide" evidence="2">
    <location>
        <begin position="1"/>
        <end position="30"/>
    </location>
</feature>
<evidence type="ECO:0000313" key="3">
    <source>
        <dbReference type="EMBL" id="ORA25977.1"/>
    </source>
</evidence>
<feature type="region of interest" description="Disordered" evidence="1">
    <location>
        <begin position="36"/>
        <end position="72"/>
    </location>
</feature>
<accession>A0A1X0A7D0</accession>
<reference evidence="3 4" key="1">
    <citation type="submission" date="2017-02" db="EMBL/GenBank/DDBJ databases">
        <title>The new phylogeny of genus Mycobacterium.</title>
        <authorList>
            <person name="Tortoli E."/>
            <person name="Trovato A."/>
            <person name="Cirillo D.M."/>
        </authorList>
    </citation>
    <scope>NUCLEOTIDE SEQUENCE [LARGE SCALE GENOMIC DNA]</scope>
    <source>
        <strain evidence="3 4">DSM 45057</strain>
    </source>
</reference>
<feature type="chain" id="PRO_5013253066" description="Chitin-binding protein" evidence="2">
    <location>
        <begin position="31"/>
        <end position="117"/>
    </location>
</feature>
<protein>
    <recommendedName>
        <fullName evidence="5">Chitin-binding protein</fullName>
    </recommendedName>
</protein>
<comment type="caution">
    <text evidence="3">The sequence shown here is derived from an EMBL/GenBank/DDBJ whole genome shotgun (WGS) entry which is preliminary data.</text>
</comment>
<evidence type="ECO:0008006" key="5">
    <source>
        <dbReference type="Google" id="ProtNLM"/>
    </source>
</evidence>
<proteinExistence type="predicted"/>
<evidence type="ECO:0000256" key="2">
    <source>
        <dbReference type="SAM" id="SignalP"/>
    </source>
</evidence>
<dbReference type="RefSeq" id="WP_245850016.1">
    <property type="nucleotide sequence ID" value="NZ_JACKTS010000014.1"/>
</dbReference>
<evidence type="ECO:0000313" key="4">
    <source>
        <dbReference type="Proteomes" id="UP000192284"/>
    </source>
</evidence>
<name>A0A1X0A7D0_MYCAN</name>
<sequence>MKLKKFAASAAIAGGLASGALALGAGFAQADPNDPVPPPAPICTGGPGVNCNGPGTPLPPGQRGAPPPGHYNDPVGYGLPATWMPPNSVVAYPVVWNPQVSAWGVFVPGGPFVPYAT</sequence>
<keyword evidence="2" id="KW-0732">Signal</keyword>